<name>A0A172TC64_9DEIO</name>
<dbReference type="EMBL" id="CP011387">
    <property type="protein sequence ID" value="ANE44524.1"/>
    <property type="molecule type" value="Genomic_DNA"/>
</dbReference>
<keyword evidence="3" id="KW-1185">Reference proteome</keyword>
<evidence type="ECO:0000313" key="2">
    <source>
        <dbReference type="EMBL" id="ANE44524.1"/>
    </source>
</evidence>
<protein>
    <submittedName>
        <fullName evidence="2">Uncharacterized protein</fullName>
    </submittedName>
</protein>
<proteinExistence type="predicted"/>
<evidence type="ECO:0000313" key="3">
    <source>
        <dbReference type="Proteomes" id="UP000077363"/>
    </source>
</evidence>
<dbReference type="PATRIC" id="fig|1182568.3.peg.2682"/>
<dbReference type="STRING" id="1182568.SU48_12980"/>
<feature type="region of interest" description="Disordered" evidence="1">
    <location>
        <begin position="63"/>
        <end position="93"/>
    </location>
</feature>
<dbReference type="AlphaFoldDB" id="A0A172TC64"/>
<organism evidence="2 3">
    <name type="scientific">Deinococcus puniceus</name>
    <dbReference type="NCBI Taxonomy" id="1182568"/>
    <lineage>
        <taxon>Bacteria</taxon>
        <taxon>Thermotogati</taxon>
        <taxon>Deinococcota</taxon>
        <taxon>Deinococci</taxon>
        <taxon>Deinococcales</taxon>
        <taxon>Deinococcaceae</taxon>
        <taxon>Deinococcus</taxon>
    </lineage>
</organism>
<reference evidence="2 3" key="1">
    <citation type="submission" date="2015-01" db="EMBL/GenBank/DDBJ databases">
        <title>Deinococcus puniceus/DY1/ whole genome sequencing.</title>
        <authorList>
            <person name="Kim M.K."/>
            <person name="Srinivasan S."/>
            <person name="Lee J.-J."/>
        </authorList>
    </citation>
    <scope>NUCLEOTIDE SEQUENCE [LARGE SCALE GENOMIC DNA]</scope>
    <source>
        <strain evidence="2 3">DY1</strain>
    </source>
</reference>
<dbReference type="KEGG" id="dpu:SU48_12980"/>
<sequence length="93" mass="10082">MCSPRAVRWLLLGPPAALCLFDLMLLMPARSRATPVLVPITGGAVAEMQRLQPGIIQGARVGEKDTGHMDRSHGRAEGHVTQSGESVDRLRRI</sequence>
<evidence type="ECO:0000256" key="1">
    <source>
        <dbReference type="SAM" id="MobiDB-lite"/>
    </source>
</evidence>
<gene>
    <name evidence="2" type="ORF">SU48_12980</name>
</gene>
<dbReference type="Proteomes" id="UP000077363">
    <property type="component" value="Chromosome"/>
</dbReference>
<feature type="compositionally biased region" description="Basic and acidic residues" evidence="1">
    <location>
        <begin position="63"/>
        <end position="78"/>
    </location>
</feature>
<accession>A0A172TC64</accession>